<dbReference type="NCBIfam" id="NF002537">
    <property type="entry name" value="PRK02090.1"/>
    <property type="match status" value="1"/>
</dbReference>
<dbReference type="GO" id="GO:0043866">
    <property type="term" value="F:adenylyl-sulfate reductase (thioredoxin) activity"/>
    <property type="evidence" value="ECO:0007669"/>
    <property type="project" value="UniProtKB-EC"/>
</dbReference>
<evidence type="ECO:0000256" key="5">
    <source>
        <dbReference type="ARBA" id="ARBA00024327"/>
    </source>
</evidence>
<evidence type="ECO:0000256" key="8">
    <source>
        <dbReference type="ARBA" id="ARBA00030894"/>
    </source>
</evidence>
<protein>
    <recommendedName>
        <fullName evidence="7 10">Adenosine 5'-phosphosulfate reductase</fullName>
        <shortName evidence="10">APS reductase</shortName>
        <ecNumber evidence="6 10">1.8.4.10</ecNumber>
    </recommendedName>
    <alternativeName>
        <fullName evidence="9 10">5'-adenylylsulfate reductase</fullName>
    </alternativeName>
    <alternativeName>
        <fullName evidence="8 10">Thioredoxin-dependent 5'-adenylylsulfate reductase</fullName>
    </alternativeName>
</protein>
<dbReference type="PANTHER" id="PTHR46509:SF1">
    <property type="entry name" value="PHOSPHOADENOSINE PHOSPHOSULFATE REDUCTASE"/>
    <property type="match status" value="1"/>
</dbReference>
<evidence type="ECO:0000256" key="6">
    <source>
        <dbReference type="ARBA" id="ARBA00024386"/>
    </source>
</evidence>
<feature type="binding site" evidence="10">
    <location>
        <position position="120"/>
    </location>
    <ligand>
        <name>[4Fe-4S] cluster</name>
        <dbReference type="ChEBI" id="CHEBI:49883"/>
    </ligand>
</feature>
<comment type="subcellular location">
    <subcellularLocation>
        <location evidence="10">Cytoplasm</location>
    </subcellularLocation>
</comment>
<gene>
    <name evidence="10" type="primary">cysH</name>
    <name evidence="12" type="ORF">BP422_03265</name>
</gene>
<dbReference type="GO" id="GO:0070814">
    <property type="term" value="P:hydrogen sulfide biosynthetic process"/>
    <property type="evidence" value="ECO:0007669"/>
    <property type="project" value="UniProtKB-UniRule"/>
</dbReference>
<keyword evidence="10" id="KW-0408">Iron</keyword>
<dbReference type="GO" id="GO:0019344">
    <property type="term" value="P:cysteine biosynthetic process"/>
    <property type="evidence" value="ECO:0007669"/>
    <property type="project" value="InterPro"/>
</dbReference>
<evidence type="ECO:0000256" key="4">
    <source>
        <dbReference type="ARBA" id="ARBA00024298"/>
    </source>
</evidence>
<evidence type="ECO:0000256" key="2">
    <source>
        <dbReference type="ARBA" id="ARBA00022490"/>
    </source>
</evidence>
<evidence type="ECO:0000313" key="12">
    <source>
        <dbReference type="EMBL" id="ASJ52653.1"/>
    </source>
</evidence>
<dbReference type="InterPro" id="IPR011798">
    <property type="entry name" value="APS_reductase"/>
</dbReference>
<dbReference type="KEGG" id="bfm:BP422_03265"/>
<feature type="domain" description="Phosphoadenosine phosphosulphate reductase" evidence="11">
    <location>
        <begin position="39"/>
        <end position="209"/>
    </location>
</feature>
<dbReference type="CDD" id="cd23945">
    <property type="entry name" value="PAPS_reductase"/>
    <property type="match status" value="1"/>
</dbReference>
<organism evidence="12 13">
    <name type="scientific">Brevibacillus formosus</name>
    <dbReference type="NCBI Taxonomy" id="54913"/>
    <lineage>
        <taxon>Bacteria</taxon>
        <taxon>Bacillati</taxon>
        <taxon>Bacillota</taxon>
        <taxon>Bacilli</taxon>
        <taxon>Bacillales</taxon>
        <taxon>Paenibacillaceae</taxon>
        <taxon>Brevibacillus</taxon>
    </lineage>
</organism>
<dbReference type="Pfam" id="PF01507">
    <property type="entry name" value="PAPS_reduct"/>
    <property type="match status" value="1"/>
</dbReference>
<evidence type="ECO:0000256" key="10">
    <source>
        <dbReference type="HAMAP-Rule" id="MF_00063"/>
    </source>
</evidence>
<dbReference type="Proteomes" id="UP000197781">
    <property type="component" value="Chromosome"/>
</dbReference>
<sequence>MSNRQKVADEELQEWASRLEAQAPQDVLVNAVENYAAGLILAASFGAEDVVLIDMLHKLAPTIPVFYLDTNIHFAETYDTRDKLQARYGTTFIQVQPQLSLAEQAEKHGEKLWEREPNLCCEIRKVEPLKRVLSNYQAWITGIRREQSPTRANTKKVEWDEKFNLVKFNPLADWTEAQVWEYIHAHDVPYNPLHDRNYPSIGCRVCTRAVLPGQDSRSGRWAGFEKTECGLHK</sequence>
<evidence type="ECO:0000259" key="11">
    <source>
        <dbReference type="Pfam" id="PF01507"/>
    </source>
</evidence>
<dbReference type="InterPro" id="IPR002500">
    <property type="entry name" value="PAPS_reduct_dom"/>
</dbReference>
<dbReference type="PANTHER" id="PTHR46509">
    <property type="entry name" value="PHOSPHOADENOSINE PHOSPHOSULFATE REDUCTASE"/>
    <property type="match status" value="1"/>
</dbReference>
<evidence type="ECO:0000256" key="1">
    <source>
        <dbReference type="ARBA" id="ARBA00009732"/>
    </source>
</evidence>
<feature type="binding site" evidence="10">
    <location>
        <position position="121"/>
    </location>
    <ligand>
        <name>[4Fe-4S] cluster</name>
        <dbReference type="ChEBI" id="CHEBI:49883"/>
    </ligand>
</feature>
<evidence type="ECO:0000256" key="7">
    <source>
        <dbReference type="ARBA" id="ARBA00029514"/>
    </source>
</evidence>
<dbReference type="PIRSF" id="PIRSF000857">
    <property type="entry name" value="PAPS_reductase"/>
    <property type="match status" value="1"/>
</dbReference>
<comment type="similarity">
    <text evidence="1 10">Belongs to the PAPS reductase family. CysH subfamily.</text>
</comment>
<dbReference type="NCBIfam" id="TIGR00434">
    <property type="entry name" value="cysH"/>
    <property type="match status" value="1"/>
</dbReference>
<proteinExistence type="inferred from homology"/>
<dbReference type="InterPro" id="IPR004511">
    <property type="entry name" value="PAPS/APS_Rdtase"/>
</dbReference>
<dbReference type="InterPro" id="IPR014729">
    <property type="entry name" value="Rossmann-like_a/b/a_fold"/>
</dbReference>
<keyword evidence="10" id="KW-0479">Metal-binding</keyword>
<evidence type="ECO:0000256" key="3">
    <source>
        <dbReference type="ARBA" id="ARBA00023002"/>
    </source>
</evidence>
<dbReference type="GO" id="GO:0005737">
    <property type="term" value="C:cytoplasm"/>
    <property type="evidence" value="ECO:0007669"/>
    <property type="project" value="UniProtKB-SubCell"/>
</dbReference>
<dbReference type="EMBL" id="CP018145">
    <property type="protein sequence ID" value="ASJ52653.1"/>
    <property type="molecule type" value="Genomic_DNA"/>
</dbReference>
<comment type="function">
    <text evidence="4 10">Catalyzes the formation of sulfite from adenosine 5'-phosphosulfate (APS) using thioredoxin as an electron donor.</text>
</comment>
<comment type="pathway">
    <text evidence="5 10">Sulfur metabolism; hydrogen sulfide biosynthesis; sulfite from sulfate.</text>
</comment>
<feature type="binding site" evidence="10">
    <location>
        <position position="203"/>
    </location>
    <ligand>
        <name>[4Fe-4S] cluster</name>
        <dbReference type="ChEBI" id="CHEBI:49883"/>
    </ligand>
</feature>
<dbReference type="Gene3D" id="3.40.50.620">
    <property type="entry name" value="HUPs"/>
    <property type="match status" value="1"/>
</dbReference>
<name>A0A220MCK7_9BACL</name>
<feature type="binding site" evidence="10">
    <location>
        <position position="206"/>
    </location>
    <ligand>
        <name>[4Fe-4S] cluster</name>
        <dbReference type="ChEBI" id="CHEBI:49883"/>
    </ligand>
</feature>
<dbReference type="NCBIfam" id="TIGR02055">
    <property type="entry name" value="APS_reductase"/>
    <property type="match status" value="1"/>
</dbReference>
<dbReference type="EC" id="1.8.4.10" evidence="6 10"/>
<evidence type="ECO:0000256" key="9">
    <source>
        <dbReference type="ARBA" id="ARBA00032041"/>
    </source>
</evidence>
<dbReference type="GO" id="GO:0046872">
    <property type="term" value="F:metal ion binding"/>
    <property type="evidence" value="ECO:0007669"/>
    <property type="project" value="UniProtKB-KW"/>
</dbReference>
<keyword evidence="2 10" id="KW-0963">Cytoplasm</keyword>
<dbReference type="GO" id="GO:0019379">
    <property type="term" value="P:sulfate assimilation, phosphoadenylyl sulfate reduction by phosphoadenylyl-sulfate reductase (thioredoxin)"/>
    <property type="evidence" value="ECO:0007669"/>
    <property type="project" value="UniProtKB-UniRule"/>
</dbReference>
<keyword evidence="10" id="KW-0411">Iron-sulfur</keyword>
<comment type="cofactor">
    <cofactor evidence="10">
        <name>[4Fe-4S] cluster</name>
        <dbReference type="ChEBI" id="CHEBI:49883"/>
    </cofactor>
    <text evidence="10">Binds 1 [4Fe-4S] cluster per subunit.</text>
</comment>
<dbReference type="SUPFAM" id="SSF52402">
    <property type="entry name" value="Adenine nucleotide alpha hydrolases-like"/>
    <property type="match status" value="1"/>
</dbReference>
<dbReference type="GO" id="GO:0004604">
    <property type="term" value="F:phosphoadenylyl-sulfate reductase (thioredoxin) activity"/>
    <property type="evidence" value="ECO:0007669"/>
    <property type="project" value="UniProtKB-UniRule"/>
</dbReference>
<evidence type="ECO:0000313" key="13">
    <source>
        <dbReference type="Proteomes" id="UP000197781"/>
    </source>
</evidence>
<accession>A0A220MCK7</accession>
<dbReference type="AlphaFoldDB" id="A0A220MCK7"/>
<dbReference type="HAMAP" id="MF_00063">
    <property type="entry name" value="CysH"/>
    <property type="match status" value="1"/>
</dbReference>
<feature type="active site" description="Nucleophile; cysteine thiosulfonate intermediate" evidence="10">
    <location>
        <position position="229"/>
    </location>
</feature>
<dbReference type="RefSeq" id="WP_088906544.1">
    <property type="nucleotide sequence ID" value="NZ_CP018145.1"/>
</dbReference>
<keyword evidence="3 10" id="KW-0560">Oxidoreductase</keyword>
<reference evidence="12 13" key="1">
    <citation type="submission" date="2016-11" db="EMBL/GenBank/DDBJ databases">
        <authorList>
            <person name="Jaros S."/>
            <person name="Januszkiewicz K."/>
            <person name="Wedrychowicz H."/>
        </authorList>
    </citation>
    <scope>NUCLEOTIDE SEQUENCE [LARGE SCALE GENOMIC DNA]</scope>
    <source>
        <strain evidence="12 13">NF2</strain>
    </source>
</reference>
<dbReference type="GO" id="GO:0051539">
    <property type="term" value="F:4 iron, 4 sulfur cluster binding"/>
    <property type="evidence" value="ECO:0007669"/>
    <property type="project" value="UniProtKB-UniRule"/>
</dbReference>
<comment type="catalytic activity">
    <reaction evidence="10">
        <text>[thioredoxin]-disulfide + sulfite + AMP + 2 H(+) = adenosine 5'-phosphosulfate + [thioredoxin]-dithiol</text>
        <dbReference type="Rhea" id="RHEA:21976"/>
        <dbReference type="Rhea" id="RHEA-COMP:10698"/>
        <dbReference type="Rhea" id="RHEA-COMP:10700"/>
        <dbReference type="ChEBI" id="CHEBI:15378"/>
        <dbReference type="ChEBI" id="CHEBI:17359"/>
        <dbReference type="ChEBI" id="CHEBI:29950"/>
        <dbReference type="ChEBI" id="CHEBI:50058"/>
        <dbReference type="ChEBI" id="CHEBI:58243"/>
        <dbReference type="ChEBI" id="CHEBI:456215"/>
        <dbReference type="EC" id="1.8.4.10"/>
    </reaction>
</comment>